<protein>
    <submittedName>
        <fullName evidence="4">CpaF family protein</fullName>
    </submittedName>
</protein>
<dbReference type="InterPro" id="IPR050921">
    <property type="entry name" value="T4SS_GSP_E_ATPase"/>
</dbReference>
<sequence length="464" mass="51340">MNLGSYGNFGLTESASREEKEETQNGLVKRRRDLDELAYEVLQIVIDQISATKEDSNDVSVQKKNQEKINEIIGSIIFEQKRHLSFADKQKVNQSVMNEIYQFGPISDLLSDDSITEIMVNGPKKIFIERKGKIIQTDNEFRDDKHVMHIIDKIISPLGRRVDESSPLVDARLPDGSRVNIIIPPLAVKGPSITIRKFSKDPLTTDDLISFGTLSGDIAEFLRLCVKGRTNILVSGGTGSGKTTLLNVLSSYIPESERIVTIEDAAEVQLQQSHVVTLESRPANIEGKGNITIRDLVVNSLRMRPDRIIVGEVRGGEALDMLQAMNTGHDGSLTTIHANTPRDSLSRLETMVMMSGIELPSRAIREQVAAAIDLIVQVERMIDGSRKVTKISELVGLEGEMVTLQDIFTFRQNGIDEKGVVKGKHQATGIMPNFLDKIQAHGETVPPSLFKTGGTNIDPFRKGF</sequence>
<dbReference type="InterPro" id="IPR027417">
    <property type="entry name" value="P-loop_NTPase"/>
</dbReference>
<dbReference type="Proteomes" id="UP000313395">
    <property type="component" value="Unassembled WGS sequence"/>
</dbReference>
<dbReference type="PANTHER" id="PTHR30486:SF15">
    <property type="entry name" value="TYPE II_IV SECRETION SYSTEM ATPASE"/>
    <property type="match status" value="1"/>
</dbReference>
<dbReference type="Pfam" id="PF00437">
    <property type="entry name" value="T2SSE"/>
    <property type="match status" value="1"/>
</dbReference>
<comment type="similarity">
    <text evidence="1">Belongs to the GSP E family.</text>
</comment>
<organism evidence="4 5">
    <name type="scientific">Trichococcus shcherbakoviae subsp. psychrophilus</name>
    <dbReference type="NCBI Taxonomy" id="2585775"/>
    <lineage>
        <taxon>Bacteria</taxon>
        <taxon>Bacillati</taxon>
        <taxon>Bacillota</taxon>
        <taxon>Bacilli</taxon>
        <taxon>Lactobacillales</taxon>
        <taxon>Carnobacteriaceae</taxon>
        <taxon>Trichococcus</taxon>
    </lineage>
</organism>
<comment type="caution">
    <text evidence="4">The sequence shown here is derived from an EMBL/GenBank/DDBJ whole genome shotgun (WGS) entry which is preliminary data.</text>
</comment>
<reference evidence="4 5" key="1">
    <citation type="submission" date="2019-06" db="EMBL/GenBank/DDBJ databases">
        <title>Description Trichococcus psychrophilus sp. nov., isolated from a cold spring, by genomic and phenotypic analyses.</title>
        <authorList>
            <person name="Zakharyuk A."/>
        </authorList>
    </citation>
    <scope>NUCLEOTIDE SEQUENCE [LARGE SCALE GENOMIC DNA]</scope>
    <source>
        <strain evidence="4 5">SKBG</strain>
    </source>
</reference>
<feature type="domain" description="Bacterial type II secretion system protein E" evidence="3">
    <location>
        <begin position="103"/>
        <end position="387"/>
    </location>
</feature>
<name>A0A5C5ECD3_9LACT</name>
<evidence type="ECO:0000313" key="4">
    <source>
        <dbReference type="EMBL" id="TNV69865.1"/>
    </source>
</evidence>
<dbReference type="RefSeq" id="WP_140185198.1">
    <property type="nucleotide sequence ID" value="NZ_VENO01000001.1"/>
</dbReference>
<accession>A0A5C5ECD3</accession>
<evidence type="ECO:0000256" key="2">
    <source>
        <dbReference type="SAM" id="MobiDB-lite"/>
    </source>
</evidence>
<evidence type="ECO:0000259" key="3">
    <source>
        <dbReference type="Pfam" id="PF00437"/>
    </source>
</evidence>
<dbReference type="EMBL" id="VENO01000001">
    <property type="protein sequence ID" value="TNV69865.1"/>
    <property type="molecule type" value="Genomic_DNA"/>
</dbReference>
<dbReference type="AlphaFoldDB" id="A0A5C5ECD3"/>
<dbReference type="Gene3D" id="3.40.50.300">
    <property type="entry name" value="P-loop containing nucleotide triphosphate hydrolases"/>
    <property type="match status" value="1"/>
</dbReference>
<dbReference type="CDD" id="cd01130">
    <property type="entry name" value="VirB11-like_ATPase"/>
    <property type="match status" value="1"/>
</dbReference>
<feature type="region of interest" description="Disordered" evidence="2">
    <location>
        <begin position="1"/>
        <end position="27"/>
    </location>
</feature>
<proteinExistence type="inferred from homology"/>
<evidence type="ECO:0000313" key="5">
    <source>
        <dbReference type="Proteomes" id="UP000313395"/>
    </source>
</evidence>
<evidence type="ECO:0000256" key="1">
    <source>
        <dbReference type="ARBA" id="ARBA00006611"/>
    </source>
</evidence>
<dbReference type="PANTHER" id="PTHR30486">
    <property type="entry name" value="TWITCHING MOTILITY PROTEIN PILT"/>
    <property type="match status" value="1"/>
</dbReference>
<dbReference type="Gene3D" id="3.30.450.380">
    <property type="match status" value="1"/>
</dbReference>
<keyword evidence="5" id="KW-1185">Reference proteome</keyword>
<dbReference type="GO" id="GO:0016887">
    <property type="term" value="F:ATP hydrolysis activity"/>
    <property type="evidence" value="ECO:0007669"/>
    <property type="project" value="InterPro"/>
</dbReference>
<dbReference type="SUPFAM" id="SSF52540">
    <property type="entry name" value="P-loop containing nucleoside triphosphate hydrolases"/>
    <property type="match status" value="1"/>
</dbReference>
<gene>
    <name evidence="4" type="ORF">FHK04_01095</name>
</gene>
<dbReference type="InterPro" id="IPR001482">
    <property type="entry name" value="T2SS/T4SS_dom"/>
</dbReference>